<dbReference type="RefSeq" id="WP_139084005.1">
    <property type="nucleotide sequence ID" value="NZ_VDFV01000094.1"/>
</dbReference>
<name>A0A5C4N7W1_9RHOB</name>
<keyword evidence="2" id="KW-0812">Transmembrane</keyword>
<dbReference type="EMBL" id="VDFV01000094">
    <property type="protein sequence ID" value="TNC59807.1"/>
    <property type="molecule type" value="Genomic_DNA"/>
</dbReference>
<keyword evidence="4" id="KW-1185">Reference proteome</keyword>
<proteinExistence type="predicted"/>
<gene>
    <name evidence="3" type="ORF">FHG71_22545</name>
</gene>
<feature type="transmembrane region" description="Helical" evidence="2">
    <location>
        <begin position="12"/>
        <end position="31"/>
    </location>
</feature>
<organism evidence="3 4">
    <name type="scientific">Rubellimicrobium roseum</name>
    <dbReference type="NCBI Taxonomy" id="687525"/>
    <lineage>
        <taxon>Bacteria</taxon>
        <taxon>Pseudomonadati</taxon>
        <taxon>Pseudomonadota</taxon>
        <taxon>Alphaproteobacteria</taxon>
        <taxon>Rhodobacterales</taxon>
        <taxon>Roseobacteraceae</taxon>
        <taxon>Rubellimicrobium</taxon>
    </lineage>
</organism>
<keyword evidence="2" id="KW-0472">Membrane</keyword>
<reference evidence="3 4" key="1">
    <citation type="submission" date="2019-06" db="EMBL/GenBank/DDBJ databases">
        <authorList>
            <person name="Jiang L."/>
        </authorList>
    </citation>
    <scope>NUCLEOTIDE SEQUENCE [LARGE SCALE GENOMIC DNA]</scope>
    <source>
        <strain evidence="3 4">YIM 48858</strain>
    </source>
</reference>
<accession>A0A5C4N7W1</accession>
<comment type="caution">
    <text evidence="3">The sequence shown here is derived from an EMBL/GenBank/DDBJ whole genome shotgun (WGS) entry which is preliminary data.</text>
</comment>
<keyword evidence="2" id="KW-1133">Transmembrane helix</keyword>
<feature type="coiled-coil region" evidence="1">
    <location>
        <begin position="82"/>
        <end position="152"/>
    </location>
</feature>
<evidence type="ECO:0000313" key="4">
    <source>
        <dbReference type="Proteomes" id="UP000305709"/>
    </source>
</evidence>
<sequence>MNDEVNWTDIASAVFSAFALVLSCYSLYWSLIVDTRNRRRRGLLDLGRARALLATVPEQAEELKEGYHSHFAATGGFHSGAREKADKKLDGIAALAKRLQAETESLERRLHEEWMWALEPYLVEADRVLLDAQNCRDELKDHDRQFERACEESRVVMMHRQQGDAQRCSDPSSRS</sequence>
<evidence type="ECO:0000256" key="2">
    <source>
        <dbReference type="SAM" id="Phobius"/>
    </source>
</evidence>
<dbReference type="AlphaFoldDB" id="A0A5C4N7W1"/>
<dbReference type="Proteomes" id="UP000305709">
    <property type="component" value="Unassembled WGS sequence"/>
</dbReference>
<evidence type="ECO:0000313" key="3">
    <source>
        <dbReference type="EMBL" id="TNC59807.1"/>
    </source>
</evidence>
<keyword evidence="1" id="KW-0175">Coiled coil</keyword>
<evidence type="ECO:0000256" key="1">
    <source>
        <dbReference type="SAM" id="Coils"/>
    </source>
</evidence>
<protein>
    <submittedName>
        <fullName evidence="3">Uncharacterized protein</fullName>
    </submittedName>
</protein>